<dbReference type="OrthoDB" id="412788at2759"/>
<organism evidence="3 4">
    <name type="scientific">Ampelomyces quisqualis</name>
    <name type="common">Powdery mildew agent</name>
    <dbReference type="NCBI Taxonomy" id="50730"/>
    <lineage>
        <taxon>Eukaryota</taxon>
        <taxon>Fungi</taxon>
        <taxon>Dikarya</taxon>
        <taxon>Ascomycota</taxon>
        <taxon>Pezizomycotina</taxon>
        <taxon>Dothideomycetes</taxon>
        <taxon>Pleosporomycetidae</taxon>
        <taxon>Pleosporales</taxon>
        <taxon>Pleosporineae</taxon>
        <taxon>Phaeosphaeriaceae</taxon>
        <taxon>Ampelomyces</taxon>
    </lineage>
</organism>
<dbReference type="AlphaFoldDB" id="A0A6A5R0M9"/>
<evidence type="ECO:0000313" key="4">
    <source>
        <dbReference type="Proteomes" id="UP000800096"/>
    </source>
</evidence>
<dbReference type="Proteomes" id="UP000800096">
    <property type="component" value="Unassembled WGS sequence"/>
</dbReference>
<evidence type="ECO:0000256" key="2">
    <source>
        <dbReference type="ARBA" id="ARBA00023604"/>
    </source>
</evidence>
<proteinExistence type="inferred from homology"/>
<evidence type="ECO:0000256" key="1">
    <source>
        <dbReference type="ARBA" id="ARBA00023002"/>
    </source>
</evidence>
<evidence type="ECO:0000313" key="3">
    <source>
        <dbReference type="EMBL" id="KAF1921222.1"/>
    </source>
</evidence>
<dbReference type="PANTHER" id="PTHR34598">
    <property type="entry name" value="BLL6449 PROTEIN"/>
    <property type="match status" value="1"/>
</dbReference>
<reference evidence="3" key="1">
    <citation type="journal article" date="2020" name="Stud. Mycol.">
        <title>101 Dothideomycetes genomes: a test case for predicting lifestyles and emergence of pathogens.</title>
        <authorList>
            <person name="Haridas S."/>
            <person name="Albert R."/>
            <person name="Binder M."/>
            <person name="Bloem J."/>
            <person name="Labutti K."/>
            <person name="Salamov A."/>
            <person name="Andreopoulos B."/>
            <person name="Baker S."/>
            <person name="Barry K."/>
            <person name="Bills G."/>
            <person name="Bluhm B."/>
            <person name="Cannon C."/>
            <person name="Castanera R."/>
            <person name="Culley D."/>
            <person name="Daum C."/>
            <person name="Ezra D."/>
            <person name="Gonzalez J."/>
            <person name="Henrissat B."/>
            <person name="Kuo A."/>
            <person name="Liang C."/>
            <person name="Lipzen A."/>
            <person name="Lutzoni F."/>
            <person name="Magnuson J."/>
            <person name="Mondo S."/>
            <person name="Nolan M."/>
            <person name="Ohm R."/>
            <person name="Pangilinan J."/>
            <person name="Park H.-J."/>
            <person name="Ramirez L."/>
            <person name="Alfaro M."/>
            <person name="Sun H."/>
            <person name="Tritt A."/>
            <person name="Yoshinaga Y."/>
            <person name="Zwiers L.-H."/>
            <person name="Turgeon B."/>
            <person name="Goodwin S."/>
            <person name="Spatafora J."/>
            <person name="Crous P."/>
            <person name="Grigoriev I."/>
        </authorList>
    </citation>
    <scope>NUCLEOTIDE SEQUENCE</scope>
    <source>
        <strain evidence="3">HMLAC05119</strain>
    </source>
</reference>
<dbReference type="InterPro" id="IPR044053">
    <property type="entry name" value="AsaB-like"/>
</dbReference>
<protein>
    <recommendedName>
        <fullName evidence="5">Methyltransferase</fullName>
    </recommendedName>
</protein>
<comment type="similarity">
    <text evidence="2">Belongs to the asaB hydroxylase/desaturase family.</text>
</comment>
<gene>
    <name evidence="3" type="ORF">BDU57DRAFT_592107</name>
</gene>
<name>A0A6A5R0M9_AMPQU</name>
<keyword evidence="1" id="KW-0560">Oxidoreductase</keyword>
<sequence length="289" mass="33555">MPPFQTNRLKFIRNQPLYDHERPYMILAHTEEGQQRTNVEYETGPVQTIQDARGREESFTLDKHGFAFVKANTEMDECLSRDRIEILYLAQMRGMLKGHLDGADHVEFIDWRKRSSRKLHGEKEYIDVGNPSDPARPISEVHVDLSERADFSPACILNRVEKIMGDRTDSLLKGRVQVINIWRPLEVVKNWPLVVCDGSSIRDEDLLEIDLVRRDWAGYTLNPVYRPGYRWFHLSDQHPDELILFKMFDSSEEVDATSCPHASVPYEGIDEDRDSIEVRALVFTLPEGR</sequence>
<dbReference type="PANTHER" id="PTHR34598:SF3">
    <property type="entry name" value="OXIDOREDUCTASE AN1597"/>
    <property type="match status" value="1"/>
</dbReference>
<keyword evidence="4" id="KW-1185">Reference proteome</keyword>
<dbReference type="EMBL" id="ML979132">
    <property type="protein sequence ID" value="KAF1921222.1"/>
    <property type="molecule type" value="Genomic_DNA"/>
</dbReference>
<accession>A0A6A5R0M9</accession>
<evidence type="ECO:0008006" key="5">
    <source>
        <dbReference type="Google" id="ProtNLM"/>
    </source>
</evidence>
<dbReference type="NCBIfam" id="NF041278">
    <property type="entry name" value="CmcJ_NvfI_EfuI"/>
    <property type="match status" value="1"/>
</dbReference>
<dbReference type="GO" id="GO:0016491">
    <property type="term" value="F:oxidoreductase activity"/>
    <property type="evidence" value="ECO:0007669"/>
    <property type="project" value="UniProtKB-KW"/>
</dbReference>